<protein>
    <submittedName>
        <fullName evidence="3">PH domain-containing protein</fullName>
    </submittedName>
</protein>
<evidence type="ECO:0000313" key="3">
    <source>
        <dbReference type="EMBL" id="RCK68206.1"/>
    </source>
</evidence>
<sequence>MVCRPRVLLVFASSVSVLFVAACLAGWSALGAELRAQFTVLQVATLLIFLAWIVGLMMAMALSVVVVDGTTVKVRNGLITRRYRTADVRAVRFRDGDPWAYLVLHETDAEGAHRQRQLLAIQTVDRGRARDDAARLRELIRSRR</sequence>
<dbReference type="RefSeq" id="WP_114128019.1">
    <property type="nucleotide sequence ID" value="NZ_QOUI01000013.1"/>
</dbReference>
<evidence type="ECO:0000313" key="4">
    <source>
        <dbReference type="Proteomes" id="UP000252770"/>
    </source>
</evidence>
<keyword evidence="4" id="KW-1185">Reference proteome</keyword>
<reference evidence="3 4" key="1">
    <citation type="submission" date="2018-07" db="EMBL/GenBank/DDBJ databases">
        <title>Desertimonas flava gen. nov. sp. nov.</title>
        <authorList>
            <person name="Liu S."/>
        </authorList>
    </citation>
    <scope>NUCLEOTIDE SEQUENCE [LARGE SCALE GENOMIC DNA]</scope>
    <source>
        <strain evidence="3 4">16Sb5-5</strain>
    </source>
</reference>
<keyword evidence="1" id="KW-0812">Transmembrane</keyword>
<gene>
    <name evidence="3" type="ORF">DT076_17675</name>
</gene>
<evidence type="ECO:0000259" key="2">
    <source>
        <dbReference type="Pfam" id="PF10756"/>
    </source>
</evidence>
<dbReference type="EMBL" id="QOUI01000013">
    <property type="protein sequence ID" value="RCK68206.1"/>
    <property type="molecule type" value="Genomic_DNA"/>
</dbReference>
<feature type="transmembrane region" description="Helical" evidence="1">
    <location>
        <begin position="41"/>
        <end position="67"/>
    </location>
</feature>
<dbReference type="AlphaFoldDB" id="A0A367YQN9"/>
<comment type="caution">
    <text evidence="3">The sequence shown here is derived from an EMBL/GenBank/DDBJ whole genome shotgun (WGS) entry which is preliminary data.</text>
</comment>
<organism evidence="3 4">
    <name type="scientific">Desertihabitans brevis</name>
    <dbReference type="NCBI Taxonomy" id="2268447"/>
    <lineage>
        <taxon>Bacteria</taxon>
        <taxon>Bacillati</taxon>
        <taxon>Actinomycetota</taxon>
        <taxon>Actinomycetes</taxon>
        <taxon>Propionibacteriales</taxon>
        <taxon>Propionibacteriaceae</taxon>
        <taxon>Desertihabitans</taxon>
    </lineage>
</organism>
<dbReference type="Pfam" id="PF10756">
    <property type="entry name" value="bPH_6"/>
    <property type="match status" value="1"/>
</dbReference>
<accession>A0A367YQN9</accession>
<feature type="domain" description="Low molecular weight protein antigen 6 PH" evidence="2">
    <location>
        <begin position="65"/>
        <end position="138"/>
    </location>
</feature>
<evidence type="ECO:0000256" key="1">
    <source>
        <dbReference type="SAM" id="Phobius"/>
    </source>
</evidence>
<keyword evidence="1" id="KW-1133">Transmembrane helix</keyword>
<dbReference type="Proteomes" id="UP000252770">
    <property type="component" value="Unassembled WGS sequence"/>
</dbReference>
<name>A0A367YQN9_9ACTN</name>
<keyword evidence="1" id="KW-0472">Membrane</keyword>
<proteinExistence type="predicted"/>
<dbReference type="PROSITE" id="PS51257">
    <property type="entry name" value="PROKAR_LIPOPROTEIN"/>
    <property type="match status" value="1"/>
</dbReference>
<dbReference type="InterPro" id="IPR019692">
    <property type="entry name" value="CFP-6_PH"/>
</dbReference>